<evidence type="ECO:0000259" key="4">
    <source>
        <dbReference type="PROSITE" id="PS50987"/>
    </source>
</evidence>
<dbReference type="Gene3D" id="1.10.10.10">
    <property type="entry name" value="Winged helix-like DNA-binding domain superfamily/Winged helix DNA-binding domain"/>
    <property type="match status" value="1"/>
</dbReference>
<proteinExistence type="predicted"/>
<evidence type="ECO:0000313" key="8">
    <source>
        <dbReference type="Proteomes" id="UP001431572"/>
    </source>
</evidence>
<evidence type="ECO:0000256" key="3">
    <source>
        <dbReference type="ARBA" id="ARBA00023163"/>
    </source>
</evidence>
<dbReference type="GO" id="GO:0003700">
    <property type="term" value="F:DNA-binding transcription factor activity"/>
    <property type="evidence" value="ECO:0007669"/>
    <property type="project" value="InterPro"/>
</dbReference>
<dbReference type="EMBL" id="CP128399">
    <property type="protein sequence ID" value="WJW67522.1"/>
    <property type="molecule type" value="Genomic_DNA"/>
</dbReference>
<dbReference type="PANTHER" id="PTHR33154:SF33">
    <property type="entry name" value="TRANSCRIPTIONAL REPRESSOR SDPR"/>
    <property type="match status" value="1"/>
</dbReference>
<keyword evidence="3" id="KW-0804">Transcription</keyword>
<dbReference type="Proteomes" id="UP000521676">
    <property type="component" value="Unassembled WGS sequence"/>
</dbReference>
<dbReference type="InterPro" id="IPR011991">
    <property type="entry name" value="ArsR-like_HTH"/>
</dbReference>
<dbReference type="PROSITE" id="PS50987">
    <property type="entry name" value="HTH_ARSR_2"/>
    <property type="match status" value="1"/>
</dbReference>
<dbReference type="RefSeq" id="WP_341469415.1">
    <property type="nucleotide sequence ID" value="NZ_CP128399.1"/>
</dbReference>
<gene>
    <name evidence="5" type="ORF">HXX08_07215</name>
    <name evidence="6" type="ORF">OZ401_000789</name>
</gene>
<keyword evidence="1" id="KW-0805">Transcription regulation</keyword>
<protein>
    <submittedName>
        <fullName evidence="6">Metalloregulator ArsR/SmtB family transcription factor</fullName>
    </submittedName>
    <submittedName>
        <fullName evidence="5">Winged helix-turn-helix transcriptional regulator</fullName>
    </submittedName>
</protein>
<feature type="domain" description="HTH arsR-type" evidence="4">
    <location>
        <begin position="46"/>
        <end position="148"/>
    </location>
</feature>
<dbReference type="InterPro" id="IPR051081">
    <property type="entry name" value="HTH_MetalResp_TranReg"/>
</dbReference>
<dbReference type="SMART" id="SM00418">
    <property type="entry name" value="HTH_ARSR"/>
    <property type="match status" value="1"/>
</dbReference>
<evidence type="ECO:0000256" key="2">
    <source>
        <dbReference type="ARBA" id="ARBA00023125"/>
    </source>
</evidence>
<evidence type="ECO:0000313" key="6">
    <source>
        <dbReference type="EMBL" id="WJW67522.1"/>
    </source>
</evidence>
<dbReference type="CDD" id="cd00090">
    <property type="entry name" value="HTH_ARSR"/>
    <property type="match status" value="1"/>
</dbReference>
<dbReference type="GO" id="GO:0003677">
    <property type="term" value="F:DNA binding"/>
    <property type="evidence" value="ECO:0007669"/>
    <property type="project" value="UniProtKB-KW"/>
</dbReference>
<dbReference type="SUPFAM" id="SSF46785">
    <property type="entry name" value="Winged helix' DNA-binding domain"/>
    <property type="match status" value="1"/>
</dbReference>
<evidence type="ECO:0000313" key="5">
    <source>
        <dbReference type="EMBL" id="NWJ45652.1"/>
    </source>
</evidence>
<dbReference type="AlphaFoldDB" id="A0A8T7LZD1"/>
<keyword evidence="2" id="KW-0238">DNA-binding</keyword>
<reference evidence="5 7" key="1">
    <citation type="submission" date="2020-06" db="EMBL/GenBank/DDBJ databases">
        <title>Anoxygenic phototrophic Chloroflexota member uses a Type I reaction center.</title>
        <authorList>
            <person name="Tsuji J.M."/>
            <person name="Shaw N.A."/>
            <person name="Nagashima S."/>
            <person name="Venkiteswaran J."/>
            <person name="Schiff S.L."/>
            <person name="Hanada S."/>
            <person name="Tank M."/>
            <person name="Neufeld J.D."/>
        </authorList>
    </citation>
    <scope>NUCLEOTIDE SEQUENCE [LARGE SCALE GENOMIC DNA]</scope>
    <source>
        <strain evidence="5">L227-S17</strain>
    </source>
</reference>
<reference evidence="6" key="2">
    <citation type="journal article" date="2024" name="Nature">
        <title>Anoxygenic phototroph of the Chloroflexota uses a type I reaction centre.</title>
        <authorList>
            <person name="Tsuji J.M."/>
            <person name="Shaw N.A."/>
            <person name="Nagashima S."/>
            <person name="Venkiteswaran J.J."/>
            <person name="Schiff S.L."/>
            <person name="Watanabe T."/>
            <person name="Fukui M."/>
            <person name="Hanada S."/>
            <person name="Tank M."/>
            <person name="Neufeld J.D."/>
        </authorList>
    </citation>
    <scope>NUCLEOTIDE SEQUENCE</scope>
    <source>
        <strain evidence="6">L227-S17</strain>
    </source>
</reference>
<evidence type="ECO:0000313" key="7">
    <source>
        <dbReference type="Proteomes" id="UP000521676"/>
    </source>
</evidence>
<dbReference type="EMBL" id="JACATZ010000001">
    <property type="protein sequence ID" value="NWJ45652.1"/>
    <property type="molecule type" value="Genomic_DNA"/>
</dbReference>
<dbReference type="InterPro" id="IPR036390">
    <property type="entry name" value="WH_DNA-bd_sf"/>
</dbReference>
<organism evidence="5 7">
    <name type="scientific">Candidatus Chlorohelix allophototropha</name>
    <dbReference type="NCBI Taxonomy" id="3003348"/>
    <lineage>
        <taxon>Bacteria</taxon>
        <taxon>Bacillati</taxon>
        <taxon>Chloroflexota</taxon>
        <taxon>Chloroflexia</taxon>
        <taxon>Candidatus Chloroheliales</taxon>
        <taxon>Candidatus Chloroheliaceae</taxon>
        <taxon>Candidatus Chlorohelix</taxon>
    </lineage>
</organism>
<evidence type="ECO:0000256" key="1">
    <source>
        <dbReference type="ARBA" id="ARBA00023015"/>
    </source>
</evidence>
<dbReference type="NCBIfam" id="NF033788">
    <property type="entry name" value="HTH_metalloreg"/>
    <property type="match status" value="1"/>
</dbReference>
<name>A0A8T7LZD1_9CHLR</name>
<dbReference type="InterPro" id="IPR001845">
    <property type="entry name" value="HTH_ArsR_DNA-bd_dom"/>
</dbReference>
<sequence>MNSSNIKFTGGAAGYTSAELDKIAVAAEYLGLEHAPEQWTVELLEQKRTRMREQVGTLRAFADESRMDIFLFLMHRGTTNGEMGSFTVSEIAERMQISLSTVSHHLQELKRVGLLKVERQGKERYYRVDLDYLIDIVGNLYQKLLKKRELIKQGIPGCPTELLVEFVTKNLNLTENNK</sequence>
<dbReference type="PANTHER" id="PTHR33154">
    <property type="entry name" value="TRANSCRIPTIONAL REGULATOR, ARSR FAMILY"/>
    <property type="match status" value="1"/>
</dbReference>
<dbReference type="Proteomes" id="UP001431572">
    <property type="component" value="Chromosome 1"/>
</dbReference>
<dbReference type="InterPro" id="IPR036388">
    <property type="entry name" value="WH-like_DNA-bd_sf"/>
</dbReference>
<keyword evidence="8" id="KW-1185">Reference proteome</keyword>
<accession>A0A8T7LZD1</accession>
<dbReference type="Pfam" id="PF12840">
    <property type="entry name" value="HTH_20"/>
    <property type="match status" value="1"/>
</dbReference>